<gene>
    <name evidence="1" type="ORF">PGLA1383_LOCUS5655</name>
</gene>
<dbReference type="AlphaFoldDB" id="A0A813DGK1"/>
<evidence type="ECO:0000313" key="2">
    <source>
        <dbReference type="Proteomes" id="UP000654075"/>
    </source>
</evidence>
<name>A0A813DGK1_POLGL</name>
<protein>
    <submittedName>
        <fullName evidence="1">Uncharacterized protein</fullName>
    </submittedName>
</protein>
<proteinExistence type="predicted"/>
<evidence type="ECO:0000313" key="1">
    <source>
        <dbReference type="EMBL" id="CAE8586812.1"/>
    </source>
</evidence>
<dbReference type="Proteomes" id="UP000654075">
    <property type="component" value="Unassembled WGS sequence"/>
</dbReference>
<accession>A0A813DGK1</accession>
<sequence>VAFDLNRGLALFNGNCAHSVNDFEGSRYSVVYFTLGCHAKMPQKARDELKSLGVFGPAPGADRYTLLRPPHGITGKKGAFESDEEWLASIQVFAPHQLGSQQGGQAGEEGRCQQRDEEAACFREVLIQCLVYRAAPLLSVAGEMR</sequence>
<feature type="non-terminal residue" evidence="1">
    <location>
        <position position="145"/>
    </location>
</feature>
<organism evidence="1 2">
    <name type="scientific">Polarella glacialis</name>
    <name type="common">Dinoflagellate</name>
    <dbReference type="NCBI Taxonomy" id="89957"/>
    <lineage>
        <taxon>Eukaryota</taxon>
        <taxon>Sar</taxon>
        <taxon>Alveolata</taxon>
        <taxon>Dinophyceae</taxon>
        <taxon>Suessiales</taxon>
        <taxon>Suessiaceae</taxon>
        <taxon>Polarella</taxon>
    </lineage>
</organism>
<keyword evidence="2" id="KW-1185">Reference proteome</keyword>
<comment type="caution">
    <text evidence="1">The sequence shown here is derived from an EMBL/GenBank/DDBJ whole genome shotgun (WGS) entry which is preliminary data.</text>
</comment>
<dbReference type="EMBL" id="CAJNNV010002231">
    <property type="protein sequence ID" value="CAE8586812.1"/>
    <property type="molecule type" value="Genomic_DNA"/>
</dbReference>
<reference evidence="1" key="1">
    <citation type="submission" date="2021-02" db="EMBL/GenBank/DDBJ databases">
        <authorList>
            <person name="Dougan E. K."/>
            <person name="Rhodes N."/>
            <person name="Thang M."/>
            <person name="Chan C."/>
        </authorList>
    </citation>
    <scope>NUCLEOTIDE SEQUENCE</scope>
</reference>